<evidence type="ECO:0000313" key="3">
    <source>
        <dbReference type="Proteomes" id="UP000037035"/>
    </source>
</evidence>
<keyword evidence="3" id="KW-1185">Reference proteome</keyword>
<evidence type="ECO:0000256" key="1">
    <source>
        <dbReference type="SAM" id="MobiDB-lite"/>
    </source>
</evidence>
<proteinExistence type="predicted"/>
<sequence length="115" mass="12754">MAWCTRKAERAKLNKEKYHNSIKSPKWNSFSGLVDKEPMSRPSSPRPQSNGMNLNINSQNTLHPVFSRLINPSISVIDGPLSPAMGGSWESQVNTPLVPMFANKDKPNSQTSDTT</sequence>
<evidence type="ECO:0000313" key="2">
    <source>
        <dbReference type="EMBL" id="KNZ54478.1"/>
    </source>
</evidence>
<gene>
    <name evidence="2" type="ORF">VP01_2938g5</name>
</gene>
<dbReference type="VEuPathDB" id="FungiDB:VP01_2938g5"/>
<feature type="compositionally biased region" description="Low complexity" evidence="1">
    <location>
        <begin position="40"/>
        <end position="49"/>
    </location>
</feature>
<dbReference type="OrthoDB" id="2155283at2759"/>
<dbReference type="EMBL" id="LAVV01007877">
    <property type="protein sequence ID" value="KNZ54478.1"/>
    <property type="molecule type" value="Genomic_DNA"/>
</dbReference>
<name>A0A0L6V121_9BASI</name>
<dbReference type="AlphaFoldDB" id="A0A0L6V121"/>
<comment type="caution">
    <text evidence="2">The sequence shown here is derived from an EMBL/GenBank/DDBJ whole genome shotgun (WGS) entry which is preliminary data.</text>
</comment>
<feature type="region of interest" description="Disordered" evidence="1">
    <location>
        <begin position="27"/>
        <end position="58"/>
    </location>
</feature>
<dbReference type="Proteomes" id="UP000037035">
    <property type="component" value="Unassembled WGS sequence"/>
</dbReference>
<protein>
    <submittedName>
        <fullName evidence="2">Uncharacterized protein</fullName>
    </submittedName>
</protein>
<organism evidence="2 3">
    <name type="scientific">Puccinia sorghi</name>
    <dbReference type="NCBI Taxonomy" id="27349"/>
    <lineage>
        <taxon>Eukaryota</taxon>
        <taxon>Fungi</taxon>
        <taxon>Dikarya</taxon>
        <taxon>Basidiomycota</taxon>
        <taxon>Pucciniomycotina</taxon>
        <taxon>Pucciniomycetes</taxon>
        <taxon>Pucciniales</taxon>
        <taxon>Pucciniaceae</taxon>
        <taxon>Puccinia</taxon>
    </lineage>
</organism>
<reference evidence="2 3" key="1">
    <citation type="submission" date="2015-08" db="EMBL/GenBank/DDBJ databases">
        <title>Next Generation Sequencing and Analysis of the Genome of Puccinia sorghi L Schw, the Causal Agent of Maize Common Rust.</title>
        <authorList>
            <person name="Rochi L."/>
            <person name="Burguener G."/>
            <person name="Darino M."/>
            <person name="Turjanski A."/>
            <person name="Kreff E."/>
            <person name="Dieguez M.J."/>
            <person name="Sacco F."/>
        </authorList>
    </citation>
    <scope>NUCLEOTIDE SEQUENCE [LARGE SCALE GENOMIC DNA]</scope>
    <source>
        <strain evidence="2 3">RO10H11247</strain>
    </source>
</reference>
<accession>A0A0L6V121</accession>